<dbReference type="Pfam" id="PF00501">
    <property type="entry name" value="AMP-binding"/>
    <property type="match status" value="1"/>
</dbReference>
<organism evidence="4 5">
    <name type="scientific">Durusdinium trenchii</name>
    <dbReference type="NCBI Taxonomy" id="1381693"/>
    <lineage>
        <taxon>Eukaryota</taxon>
        <taxon>Sar</taxon>
        <taxon>Alveolata</taxon>
        <taxon>Dinophyceae</taxon>
        <taxon>Suessiales</taxon>
        <taxon>Symbiodiniaceae</taxon>
        <taxon>Durusdinium</taxon>
    </lineage>
</organism>
<name>A0ABP0KPQ7_9DINO</name>
<evidence type="ECO:0000256" key="2">
    <source>
        <dbReference type="SAM" id="Phobius"/>
    </source>
</evidence>
<dbReference type="CDD" id="cd05931">
    <property type="entry name" value="FAAL"/>
    <property type="match status" value="1"/>
</dbReference>
<accession>A0ABP0KPQ7</accession>
<dbReference type="PANTHER" id="PTHR22754:SF32">
    <property type="entry name" value="DISCO-INTERACTING PROTEIN 2"/>
    <property type="match status" value="1"/>
</dbReference>
<keyword evidence="2" id="KW-0472">Membrane</keyword>
<dbReference type="GO" id="GO:0016874">
    <property type="term" value="F:ligase activity"/>
    <property type="evidence" value="ECO:0007669"/>
    <property type="project" value="UniProtKB-KW"/>
</dbReference>
<dbReference type="SUPFAM" id="SSF47336">
    <property type="entry name" value="ACP-like"/>
    <property type="match status" value="1"/>
</dbReference>
<protein>
    <submittedName>
        <fullName evidence="4">Fatty-acid--CoA ligase FadD21 (Acyl-CoA synthetase)</fullName>
    </submittedName>
</protein>
<dbReference type="PANTHER" id="PTHR22754">
    <property type="entry name" value="DISCO-INTERACTING PROTEIN 2 DIP2 -RELATED"/>
    <property type="match status" value="1"/>
</dbReference>
<proteinExistence type="predicted"/>
<feature type="domain" description="Carrier" evidence="3">
    <location>
        <begin position="606"/>
        <end position="685"/>
    </location>
</feature>
<dbReference type="InterPro" id="IPR020845">
    <property type="entry name" value="AMP-binding_CS"/>
</dbReference>
<evidence type="ECO:0000259" key="3">
    <source>
        <dbReference type="PROSITE" id="PS50075"/>
    </source>
</evidence>
<dbReference type="PROSITE" id="PS00455">
    <property type="entry name" value="AMP_BINDING"/>
    <property type="match status" value="1"/>
</dbReference>
<keyword evidence="1 4" id="KW-0436">Ligase</keyword>
<gene>
    <name evidence="4" type="ORF">SCF082_LOCUS18546</name>
</gene>
<dbReference type="Gene3D" id="3.30.300.30">
    <property type="match status" value="1"/>
</dbReference>
<dbReference type="Gene3D" id="3.40.50.12780">
    <property type="entry name" value="N-terminal domain of ligase-like"/>
    <property type="match status" value="1"/>
</dbReference>
<evidence type="ECO:0000313" key="4">
    <source>
        <dbReference type="EMBL" id="CAK9028873.1"/>
    </source>
</evidence>
<dbReference type="InterPro" id="IPR040097">
    <property type="entry name" value="FAAL/FAAC"/>
</dbReference>
<dbReference type="InterPro" id="IPR036736">
    <property type="entry name" value="ACP-like_sf"/>
</dbReference>
<keyword evidence="5" id="KW-1185">Reference proteome</keyword>
<dbReference type="PROSITE" id="PS50075">
    <property type="entry name" value="CARRIER"/>
    <property type="match status" value="1"/>
</dbReference>
<dbReference type="InterPro" id="IPR045851">
    <property type="entry name" value="AMP-bd_C_sf"/>
</dbReference>
<evidence type="ECO:0000256" key="1">
    <source>
        <dbReference type="ARBA" id="ARBA00022598"/>
    </source>
</evidence>
<feature type="non-terminal residue" evidence="4">
    <location>
        <position position="718"/>
    </location>
</feature>
<dbReference type="SUPFAM" id="SSF56801">
    <property type="entry name" value="Acetyl-CoA synthetase-like"/>
    <property type="match status" value="1"/>
</dbReference>
<comment type="caution">
    <text evidence="4">The sequence shown here is derived from an EMBL/GenBank/DDBJ whole genome shotgun (WGS) entry which is preliminary data.</text>
</comment>
<sequence>MAASKDSFVQRLRHFGVEDSEVRDRKTLIWVDAKCKEVAAMTAGQFVRKAAAVAKALSTDWGCQPGDKILLVFIPGLEFLVGFVACLIAGMVAVPIYPPNPRSPAKGMQILLNAVRMTQPKVALSHASFLSLKRFQLSGPKYPKDLTFHNISKLGELEQDKTSQIFHNALAMWAAPDRLVLIQFSSGSTGDPKPIAISASNLDANLSETAVVAGGDTSTVVGTWVPFYHDAGLVLSCCLALYCGAANVMTSPMSFLTRPTVWLEMMSKFKVNKTFGPNFALEMCVNKVPESALEDLDLSTCNRIVVAAEPVRNRTLQRFVSRFGPCGINLQDVYPSYGAAENVVAISSVPQSPTNVPLVVKFDPNSLQVGAAVTESADQGGVELVGNGMPIQGTELRVVHPDSLQLLKDGVVGELWLTGTSRAIGYYNRPDLRSAFEAAFAGSQRETFYRTGDIGFLYRGEVFICGRLKDMLIINGKNFFPQDIEHATELGAPEHVRPGCVAAFAITDAVLGTEAAVVVAEVRNPRFPDLHEVAMAIKASIAAIVEIDVQDVVLIQPRSIPKTTSGKIKRKQAKADLAEDKLKVVFQVRGSQRARTASRTASFCAETDEDPETWLCKRAAEVLDVANVSPSDDLFELGLTSMGLMSMSDALNAICGGTKTIENPDTFFREHPTVRQLLDGIESLDTSGEEKQTVQSSLPPVKTVSSMALGPILQPVLE</sequence>
<dbReference type="Proteomes" id="UP001642464">
    <property type="component" value="Unassembled WGS sequence"/>
</dbReference>
<dbReference type="InterPro" id="IPR042099">
    <property type="entry name" value="ANL_N_sf"/>
</dbReference>
<keyword evidence="2" id="KW-1133">Transmembrane helix</keyword>
<dbReference type="Pfam" id="PF00550">
    <property type="entry name" value="PP-binding"/>
    <property type="match status" value="1"/>
</dbReference>
<keyword evidence="2" id="KW-0812">Transmembrane</keyword>
<dbReference type="InterPro" id="IPR009081">
    <property type="entry name" value="PP-bd_ACP"/>
</dbReference>
<evidence type="ECO:0000313" key="5">
    <source>
        <dbReference type="Proteomes" id="UP001642464"/>
    </source>
</evidence>
<feature type="transmembrane region" description="Helical" evidence="2">
    <location>
        <begin position="69"/>
        <end position="97"/>
    </location>
</feature>
<dbReference type="Gene3D" id="1.10.1200.10">
    <property type="entry name" value="ACP-like"/>
    <property type="match status" value="1"/>
</dbReference>
<reference evidence="4 5" key="1">
    <citation type="submission" date="2024-02" db="EMBL/GenBank/DDBJ databases">
        <authorList>
            <person name="Chen Y."/>
            <person name="Shah S."/>
            <person name="Dougan E. K."/>
            <person name="Thang M."/>
            <person name="Chan C."/>
        </authorList>
    </citation>
    <scope>NUCLEOTIDE SEQUENCE [LARGE SCALE GENOMIC DNA]</scope>
</reference>
<dbReference type="EMBL" id="CAXAMM010012444">
    <property type="protein sequence ID" value="CAK9028873.1"/>
    <property type="molecule type" value="Genomic_DNA"/>
</dbReference>
<dbReference type="InterPro" id="IPR000873">
    <property type="entry name" value="AMP-dep_synth/lig_dom"/>
</dbReference>